<keyword evidence="1" id="KW-0472">Membrane</keyword>
<name>A0A8J3T303_9ACTN</name>
<dbReference type="RefSeq" id="WP_203878513.1">
    <property type="nucleotide sequence ID" value="NZ_BOOK01000048.1"/>
</dbReference>
<keyword evidence="1" id="KW-1133">Transmembrane helix</keyword>
<organism evidence="2 3">
    <name type="scientific">Planobispora takensis</name>
    <dbReference type="NCBI Taxonomy" id="1367882"/>
    <lineage>
        <taxon>Bacteria</taxon>
        <taxon>Bacillati</taxon>
        <taxon>Actinomycetota</taxon>
        <taxon>Actinomycetes</taxon>
        <taxon>Streptosporangiales</taxon>
        <taxon>Streptosporangiaceae</taxon>
        <taxon>Planobispora</taxon>
    </lineage>
</organism>
<accession>A0A8J3T303</accession>
<keyword evidence="1" id="KW-0812">Transmembrane</keyword>
<feature type="transmembrane region" description="Helical" evidence="1">
    <location>
        <begin position="41"/>
        <end position="61"/>
    </location>
</feature>
<dbReference type="Proteomes" id="UP000634476">
    <property type="component" value="Unassembled WGS sequence"/>
</dbReference>
<evidence type="ECO:0000313" key="2">
    <source>
        <dbReference type="EMBL" id="GII04257.1"/>
    </source>
</evidence>
<dbReference type="EMBL" id="BOOK01000048">
    <property type="protein sequence ID" value="GII04257.1"/>
    <property type="molecule type" value="Genomic_DNA"/>
</dbReference>
<comment type="caution">
    <text evidence="2">The sequence shown here is derived from an EMBL/GenBank/DDBJ whole genome shotgun (WGS) entry which is preliminary data.</text>
</comment>
<proteinExistence type="predicted"/>
<gene>
    <name evidence="2" type="ORF">Pta02_62650</name>
</gene>
<protein>
    <submittedName>
        <fullName evidence="2">Uncharacterized protein</fullName>
    </submittedName>
</protein>
<keyword evidence="3" id="KW-1185">Reference proteome</keyword>
<evidence type="ECO:0000313" key="3">
    <source>
        <dbReference type="Proteomes" id="UP000634476"/>
    </source>
</evidence>
<reference evidence="2" key="1">
    <citation type="submission" date="2021-01" db="EMBL/GenBank/DDBJ databases">
        <title>Whole genome shotgun sequence of Planobispora takensis NBRC 109077.</title>
        <authorList>
            <person name="Komaki H."/>
            <person name="Tamura T."/>
        </authorList>
    </citation>
    <scope>NUCLEOTIDE SEQUENCE</scope>
    <source>
        <strain evidence="2">NBRC 109077</strain>
    </source>
</reference>
<dbReference type="AlphaFoldDB" id="A0A8J3T303"/>
<evidence type="ECO:0000256" key="1">
    <source>
        <dbReference type="SAM" id="Phobius"/>
    </source>
</evidence>
<sequence>MSNLEQELRQAMIEETSSLGAPPDLARQAMRRARRRRRSRPAMVAAAAVIVTGAAAVPVYLETQMSGVASPTVSTVVDGVRVGYLPADLGAPEQDQVHPADLSGTSAIWGSGDNLVRVTVYRPVIPGSGDRGRMLDKLQEADDTLRGGVATSLRGRPGLLSPAGDDLAWAEQSNLALRVTVGARHRNDLRAIADGLEPGDPTGGIFENLRLTHLPSGVHPHEPVTVVRHPGAWTQMQWNGDHGASVRLLAVRGTGAADAEKLLAWARAHQRLSTGTPQEVGGKPGYRAVLAADSDRPQAHARLWLERPGLGYILAVSQDLEPELDRIVSGVVPAEPPPVSGEPVDYVGVTYLPPGLRRAPGDRTRLGTDWSATTGRWSDGRREVEITVARGAVLHSSQWVDEFLRGEQRQPGRVGSRSVAIRTTDSAGRRGAFWENPYVAVHVKVSPDLAGELDKIVEGVRDPVR</sequence>